<evidence type="ECO:0000313" key="3">
    <source>
        <dbReference type="EMBL" id="KAK0493326.1"/>
    </source>
</evidence>
<keyword evidence="1" id="KW-1133">Transmembrane helix</keyword>
<feature type="transmembrane region" description="Helical" evidence="1">
    <location>
        <begin position="83"/>
        <end position="104"/>
    </location>
</feature>
<keyword evidence="4" id="KW-1185">Reference proteome</keyword>
<proteinExistence type="predicted"/>
<feature type="transmembrane region" description="Helical" evidence="1">
    <location>
        <begin position="160"/>
        <end position="179"/>
    </location>
</feature>
<dbReference type="Proteomes" id="UP001175228">
    <property type="component" value="Unassembled WGS sequence"/>
</dbReference>
<feature type="transmembrane region" description="Helical" evidence="1">
    <location>
        <begin position="41"/>
        <end position="63"/>
    </location>
</feature>
<gene>
    <name evidence="3" type="ORF">EDD18DRAFT_417187</name>
</gene>
<feature type="transmembrane region" description="Helical" evidence="1">
    <location>
        <begin position="234"/>
        <end position="255"/>
    </location>
</feature>
<dbReference type="InterPro" id="IPR056119">
    <property type="entry name" value="DUF7702"/>
</dbReference>
<dbReference type="Pfam" id="PF24800">
    <property type="entry name" value="DUF7702"/>
    <property type="match status" value="1"/>
</dbReference>
<name>A0AA39Q0X6_9AGAR</name>
<dbReference type="PANTHER" id="PTHR42109">
    <property type="entry name" value="UNPLACED GENOMIC SCAFFOLD UM_SCAF_CONTIG_1.265, WHOLE GENOME SHOTGUN SEQUENCE"/>
    <property type="match status" value="1"/>
</dbReference>
<reference evidence="3" key="1">
    <citation type="submission" date="2023-06" db="EMBL/GenBank/DDBJ databases">
        <authorList>
            <consortium name="Lawrence Berkeley National Laboratory"/>
            <person name="Ahrendt S."/>
            <person name="Sahu N."/>
            <person name="Indic B."/>
            <person name="Wong-Bajracharya J."/>
            <person name="Merenyi Z."/>
            <person name="Ke H.-M."/>
            <person name="Monk M."/>
            <person name="Kocsube S."/>
            <person name="Drula E."/>
            <person name="Lipzen A."/>
            <person name="Balint B."/>
            <person name="Henrissat B."/>
            <person name="Andreopoulos B."/>
            <person name="Martin F.M."/>
            <person name="Harder C.B."/>
            <person name="Rigling D."/>
            <person name="Ford K.L."/>
            <person name="Foster G.D."/>
            <person name="Pangilinan J."/>
            <person name="Papanicolaou A."/>
            <person name="Barry K."/>
            <person name="LaButti K."/>
            <person name="Viragh M."/>
            <person name="Koriabine M."/>
            <person name="Yan M."/>
            <person name="Riley R."/>
            <person name="Champramary S."/>
            <person name="Plett K.L."/>
            <person name="Tsai I.J."/>
            <person name="Slot J."/>
            <person name="Sipos G."/>
            <person name="Plett J."/>
            <person name="Nagy L.G."/>
            <person name="Grigoriev I.V."/>
        </authorList>
    </citation>
    <scope>NUCLEOTIDE SEQUENCE</scope>
    <source>
        <strain evidence="3">HWK02</strain>
    </source>
</reference>
<keyword evidence="1" id="KW-0812">Transmembrane</keyword>
<dbReference type="PANTHER" id="PTHR42109:SF2">
    <property type="entry name" value="INTEGRAL MEMBRANE PROTEIN"/>
    <property type="match status" value="1"/>
</dbReference>
<evidence type="ECO:0000313" key="4">
    <source>
        <dbReference type="Proteomes" id="UP001175228"/>
    </source>
</evidence>
<feature type="domain" description="DUF7702" evidence="2">
    <location>
        <begin position="24"/>
        <end position="228"/>
    </location>
</feature>
<feature type="transmembrane region" description="Helical" evidence="1">
    <location>
        <begin position="124"/>
        <end position="140"/>
    </location>
</feature>
<evidence type="ECO:0000256" key="1">
    <source>
        <dbReference type="SAM" id="Phobius"/>
    </source>
</evidence>
<keyword evidence="1" id="KW-0472">Membrane</keyword>
<sequence length="263" mass="28687">MSTINYAEAYGYNSLAAAIIFAIPYLPFCGFFAIQFIRSPTYVYGALSLFCAFRVTAFVIRAVMIGSDAAGENLNLLIGDQVLFGVGFFGLLYAAYTLVLDRGLLSEAPPANDRISQLGSNRRLFRILLIVGMALGIAGITSSSNNPSSSSASGVRKVSVIIFLVLTVVQAYLTFVLIMRERQGRYRPLHSAAGFGERHGAFIVCAISLLLLVREIFMVATIGNEEREINEHFWYPLVAVPEILAVLLYCAPGLVPSRSQLPK</sequence>
<protein>
    <recommendedName>
        <fullName evidence="2">DUF7702 domain-containing protein</fullName>
    </recommendedName>
</protein>
<feature type="transmembrane region" description="Helical" evidence="1">
    <location>
        <begin position="200"/>
        <end position="222"/>
    </location>
</feature>
<dbReference type="AlphaFoldDB" id="A0AA39Q0X6"/>
<feature type="transmembrane region" description="Helical" evidence="1">
    <location>
        <begin position="12"/>
        <end position="34"/>
    </location>
</feature>
<organism evidence="3 4">
    <name type="scientific">Armillaria luteobubalina</name>
    <dbReference type="NCBI Taxonomy" id="153913"/>
    <lineage>
        <taxon>Eukaryota</taxon>
        <taxon>Fungi</taxon>
        <taxon>Dikarya</taxon>
        <taxon>Basidiomycota</taxon>
        <taxon>Agaricomycotina</taxon>
        <taxon>Agaricomycetes</taxon>
        <taxon>Agaricomycetidae</taxon>
        <taxon>Agaricales</taxon>
        <taxon>Marasmiineae</taxon>
        <taxon>Physalacriaceae</taxon>
        <taxon>Armillaria</taxon>
    </lineage>
</organism>
<evidence type="ECO:0000259" key="2">
    <source>
        <dbReference type="Pfam" id="PF24800"/>
    </source>
</evidence>
<accession>A0AA39Q0X6</accession>
<dbReference type="EMBL" id="JAUEPU010000025">
    <property type="protein sequence ID" value="KAK0493326.1"/>
    <property type="molecule type" value="Genomic_DNA"/>
</dbReference>
<comment type="caution">
    <text evidence="3">The sequence shown here is derived from an EMBL/GenBank/DDBJ whole genome shotgun (WGS) entry which is preliminary data.</text>
</comment>